<name>A0A397JIB4_9GLOM</name>
<organism evidence="2 3">
    <name type="scientific">Diversispora epigaea</name>
    <dbReference type="NCBI Taxonomy" id="1348612"/>
    <lineage>
        <taxon>Eukaryota</taxon>
        <taxon>Fungi</taxon>
        <taxon>Fungi incertae sedis</taxon>
        <taxon>Mucoromycota</taxon>
        <taxon>Glomeromycotina</taxon>
        <taxon>Glomeromycetes</taxon>
        <taxon>Diversisporales</taxon>
        <taxon>Diversisporaceae</taxon>
        <taxon>Diversispora</taxon>
    </lineage>
</organism>
<accession>A0A397JIB4</accession>
<sequence>MKYWREVRIPDEDLFTYMDDTVWITNNKTSMEMITKVVEEFFDITRIQINTSKSELIVIRNYKDKINESKVKQEINFAGSIIKPTNQQEAVRYLGIWVTEDRKKKHQQN</sequence>
<comment type="caution">
    <text evidence="2">The sequence shown here is derived from an EMBL/GenBank/DDBJ whole genome shotgun (WGS) entry which is preliminary data.</text>
</comment>
<dbReference type="OrthoDB" id="2446831at2759"/>
<evidence type="ECO:0000313" key="3">
    <source>
        <dbReference type="Proteomes" id="UP000266861"/>
    </source>
</evidence>
<dbReference type="AlphaFoldDB" id="A0A397JIB4"/>
<evidence type="ECO:0000313" key="2">
    <source>
        <dbReference type="EMBL" id="RHZ86992.1"/>
    </source>
</evidence>
<gene>
    <name evidence="2" type="ORF">Glove_41g123</name>
</gene>
<reference evidence="2 3" key="1">
    <citation type="submission" date="2018-08" db="EMBL/GenBank/DDBJ databases">
        <title>Genome and evolution of the arbuscular mycorrhizal fungus Diversispora epigaea (formerly Glomus versiforme) and its bacterial endosymbionts.</title>
        <authorList>
            <person name="Sun X."/>
            <person name="Fei Z."/>
            <person name="Harrison M."/>
        </authorList>
    </citation>
    <scope>NUCLEOTIDE SEQUENCE [LARGE SCALE GENOMIC DNA]</scope>
    <source>
        <strain evidence="2 3">IT104</strain>
    </source>
</reference>
<proteinExistence type="predicted"/>
<dbReference type="Pfam" id="PF00078">
    <property type="entry name" value="RVT_1"/>
    <property type="match status" value="1"/>
</dbReference>
<protein>
    <recommendedName>
        <fullName evidence="1">Reverse transcriptase domain-containing protein</fullName>
    </recommendedName>
</protein>
<dbReference type="EMBL" id="PQFF01000039">
    <property type="protein sequence ID" value="RHZ86992.1"/>
    <property type="molecule type" value="Genomic_DNA"/>
</dbReference>
<dbReference type="InterPro" id="IPR000477">
    <property type="entry name" value="RT_dom"/>
</dbReference>
<keyword evidence="3" id="KW-1185">Reference proteome</keyword>
<evidence type="ECO:0000259" key="1">
    <source>
        <dbReference type="PROSITE" id="PS50878"/>
    </source>
</evidence>
<feature type="domain" description="Reverse transcriptase" evidence="1">
    <location>
        <begin position="1"/>
        <end position="82"/>
    </location>
</feature>
<dbReference type="PROSITE" id="PS50878">
    <property type="entry name" value="RT_POL"/>
    <property type="match status" value="1"/>
</dbReference>
<dbReference type="Proteomes" id="UP000266861">
    <property type="component" value="Unassembled WGS sequence"/>
</dbReference>